<accession>A0AAD9B9K3</accession>
<evidence type="ECO:0000313" key="7">
    <source>
        <dbReference type="EMBL" id="KAK1879017.1"/>
    </source>
</evidence>
<keyword evidence="5" id="KW-0833">Ubl conjugation pathway</keyword>
<proteinExistence type="predicted"/>
<dbReference type="Gene3D" id="3.30.40.10">
    <property type="entry name" value="Zinc/RING finger domain, C3HC4 (zinc finger)"/>
    <property type="match status" value="1"/>
</dbReference>
<comment type="catalytic activity">
    <reaction evidence="1">
        <text>S-ubiquitinyl-[E2 ubiquitin-conjugating enzyme]-L-cysteine + [acceptor protein]-L-lysine = [E2 ubiquitin-conjugating enzyme]-L-cysteine + N(6)-ubiquitinyl-[acceptor protein]-L-lysine.</text>
        <dbReference type="EC" id="2.3.2.27"/>
    </reaction>
</comment>
<dbReference type="GO" id="GO:0006515">
    <property type="term" value="P:protein quality control for misfolded or incompletely synthesized proteins"/>
    <property type="evidence" value="ECO:0007669"/>
    <property type="project" value="TreeGrafter"/>
</dbReference>
<evidence type="ECO:0000313" key="8">
    <source>
        <dbReference type="Proteomes" id="UP001228049"/>
    </source>
</evidence>
<dbReference type="GO" id="GO:0000209">
    <property type="term" value="P:protein polyubiquitination"/>
    <property type="evidence" value="ECO:0007669"/>
    <property type="project" value="TreeGrafter"/>
</dbReference>
<dbReference type="GO" id="GO:0043161">
    <property type="term" value="P:proteasome-mediated ubiquitin-dependent protein catabolic process"/>
    <property type="evidence" value="ECO:0007669"/>
    <property type="project" value="TreeGrafter"/>
</dbReference>
<keyword evidence="4" id="KW-0677">Repeat</keyword>
<dbReference type="Pfam" id="PF04564">
    <property type="entry name" value="U-box"/>
    <property type="match status" value="1"/>
</dbReference>
<comment type="caution">
    <text evidence="7">The sequence shown here is derived from an EMBL/GenBank/DDBJ whole genome shotgun (WGS) entry which is preliminary data.</text>
</comment>
<dbReference type="GO" id="GO:0005737">
    <property type="term" value="C:cytoplasm"/>
    <property type="evidence" value="ECO:0007669"/>
    <property type="project" value="TreeGrafter"/>
</dbReference>
<organism evidence="7 8">
    <name type="scientific">Dissostichus eleginoides</name>
    <name type="common">Patagonian toothfish</name>
    <name type="synonym">Dissostichus amissus</name>
    <dbReference type="NCBI Taxonomy" id="100907"/>
    <lineage>
        <taxon>Eukaryota</taxon>
        <taxon>Metazoa</taxon>
        <taxon>Chordata</taxon>
        <taxon>Craniata</taxon>
        <taxon>Vertebrata</taxon>
        <taxon>Euteleostomi</taxon>
        <taxon>Actinopterygii</taxon>
        <taxon>Neopterygii</taxon>
        <taxon>Teleostei</taxon>
        <taxon>Neoteleostei</taxon>
        <taxon>Acanthomorphata</taxon>
        <taxon>Eupercaria</taxon>
        <taxon>Perciformes</taxon>
        <taxon>Notothenioidei</taxon>
        <taxon>Nototheniidae</taxon>
        <taxon>Dissostichus</taxon>
    </lineage>
</organism>
<reference evidence="7" key="1">
    <citation type="submission" date="2023-04" db="EMBL/GenBank/DDBJ databases">
        <title>Chromosome-level genome of Chaenocephalus aceratus.</title>
        <authorList>
            <person name="Park H."/>
        </authorList>
    </citation>
    <scope>NUCLEOTIDE SEQUENCE</scope>
    <source>
        <strain evidence="7">DE</strain>
        <tissue evidence="7">Muscle</tissue>
    </source>
</reference>
<dbReference type="InterPro" id="IPR003613">
    <property type="entry name" value="Ubox_domain"/>
</dbReference>
<dbReference type="SMART" id="SM00504">
    <property type="entry name" value="Ubox"/>
    <property type="match status" value="1"/>
</dbReference>
<keyword evidence="8" id="KW-1185">Reference proteome</keyword>
<dbReference type="GO" id="GO:0071218">
    <property type="term" value="P:cellular response to misfolded protein"/>
    <property type="evidence" value="ECO:0007669"/>
    <property type="project" value="TreeGrafter"/>
</dbReference>
<dbReference type="AlphaFoldDB" id="A0AAD9B9K3"/>
<dbReference type="InterPro" id="IPR013083">
    <property type="entry name" value="Znf_RING/FYVE/PHD"/>
</dbReference>
<feature type="domain" description="U-box" evidence="6">
    <location>
        <begin position="16"/>
        <end position="80"/>
    </location>
</feature>
<dbReference type="Proteomes" id="UP001228049">
    <property type="component" value="Unassembled WGS sequence"/>
</dbReference>
<evidence type="ECO:0000256" key="5">
    <source>
        <dbReference type="ARBA" id="ARBA00022786"/>
    </source>
</evidence>
<evidence type="ECO:0000256" key="1">
    <source>
        <dbReference type="ARBA" id="ARBA00000900"/>
    </source>
</evidence>
<evidence type="ECO:0000256" key="4">
    <source>
        <dbReference type="ARBA" id="ARBA00022737"/>
    </source>
</evidence>
<dbReference type="GO" id="GO:0045862">
    <property type="term" value="P:positive regulation of proteolysis"/>
    <property type="evidence" value="ECO:0007669"/>
    <property type="project" value="TreeGrafter"/>
</dbReference>
<dbReference type="GO" id="GO:0051087">
    <property type="term" value="F:protein-folding chaperone binding"/>
    <property type="evidence" value="ECO:0007669"/>
    <property type="project" value="TreeGrafter"/>
</dbReference>
<gene>
    <name evidence="7" type="ORF">KUDE01_027140</name>
</gene>
<dbReference type="GO" id="GO:0061630">
    <property type="term" value="F:ubiquitin protein ligase activity"/>
    <property type="evidence" value="ECO:0007669"/>
    <property type="project" value="UniProtKB-EC"/>
</dbReference>
<evidence type="ECO:0000256" key="2">
    <source>
        <dbReference type="ARBA" id="ARBA00012483"/>
    </source>
</evidence>
<evidence type="ECO:0000259" key="6">
    <source>
        <dbReference type="SMART" id="SM00504"/>
    </source>
</evidence>
<keyword evidence="3" id="KW-0808">Transferase</keyword>
<dbReference type="SUPFAM" id="SSF57850">
    <property type="entry name" value="RING/U-box"/>
    <property type="match status" value="1"/>
</dbReference>
<dbReference type="PANTHER" id="PTHR46803">
    <property type="entry name" value="E3 UBIQUITIN-PROTEIN LIGASE CHIP"/>
    <property type="match status" value="1"/>
</dbReference>
<dbReference type="PANTHER" id="PTHR46803:SF2">
    <property type="entry name" value="E3 UBIQUITIN-PROTEIN LIGASE CHIP"/>
    <property type="match status" value="1"/>
</dbReference>
<dbReference type="EC" id="2.3.2.27" evidence="2"/>
<name>A0AAD9B9K3_DISEL</name>
<dbReference type="CDD" id="cd16453">
    <property type="entry name" value="RING-Ubox"/>
    <property type="match status" value="1"/>
</dbReference>
<dbReference type="EMBL" id="JASDAP010000026">
    <property type="protein sequence ID" value="KAK1879017.1"/>
    <property type="molecule type" value="Genomic_DNA"/>
</dbReference>
<protein>
    <recommendedName>
        <fullName evidence="2">RING-type E3 ubiquitin transferase</fullName>
        <ecNumber evidence="2">2.3.2.27</ecNumber>
    </recommendedName>
</protein>
<sequence>MEKNLVEPVPQFIPQHLICPLTKKMFVDPVKTAYGTVYERKAIEEHLKKNQYDPLAGPGNELEMNDIRADQDMKKRVMDHRSRQIRF</sequence>
<evidence type="ECO:0000256" key="3">
    <source>
        <dbReference type="ARBA" id="ARBA00022679"/>
    </source>
</evidence>